<reference evidence="1 2" key="1">
    <citation type="submission" date="2017-03" db="EMBL/GenBank/DDBJ databases">
        <title>Genome analysis of strain PAMC 26577.</title>
        <authorList>
            <person name="Oh H.-M."/>
            <person name="Yang J.-A."/>
        </authorList>
    </citation>
    <scope>NUCLEOTIDE SEQUENCE [LARGE SCALE GENOMIC DNA]</scope>
    <source>
        <strain evidence="1 2">PAMC 26577</strain>
    </source>
</reference>
<comment type="caution">
    <text evidence="1">The sequence shown here is derived from an EMBL/GenBank/DDBJ whole genome shotgun (WGS) entry which is preliminary data.</text>
</comment>
<organism evidence="1 2">
    <name type="scientific">Caballeronia sordidicola</name>
    <name type="common">Burkholderia sordidicola</name>
    <dbReference type="NCBI Taxonomy" id="196367"/>
    <lineage>
        <taxon>Bacteria</taxon>
        <taxon>Pseudomonadati</taxon>
        <taxon>Pseudomonadota</taxon>
        <taxon>Betaproteobacteria</taxon>
        <taxon>Burkholderiales</taxon>
        <taxon>Burkholderiaceae</taxon>
        <taxon>Caballeronia</taxon>
    </lineage>
</organism>
<name>A0A242MTM6_CABSO</name>
<gene>
    <name evidence="1" type="ORF">PAMC26577_15020</name>
</gene>
<dbReference type="AlphaFoldDB" id="A0A242MTM6"/>
<proteinExistence type="predicted"/>
<sequence>MVCIAISCEETAMLPRKHHDLSPKTHVATAVPARSLEPV</sequence>
<dbReference type="EMBL" id="NBTZ01000060">
    <property type="protein sequence ID" value="OTP74607.1"/>
    <property type="molecule type" value="Genomic_DNA"/>
</dbReference>
<evidence type="ECO:0000313" key="2">
    <source>
        <dbReference type="Proteomes" id="UP000195221"/>
    </source>
</evidence>
<protein>
    <submittedName>
        <fullName evidence="1">Uncharacterized protein</fullName>
    </submittedName>
</protein>
<accession>A0A242MTM6</accession>
<dbReference type="Proteomes" id="UP000195221">
    <property type="component" value="Unassembled WGS sequence"/>
</dbReference>
<evidence type="ECO:0000313" key="1">
    <source>
        <dbReference type="EMBL" id="OTP74607.1"/>
    </source>
</evidence>